<protein>
    <submittedName>
        <fullName evidence="2">Uncharacterized protein</fullName>
    </submittedName>
</protein>
<dbReference type="Proteomes" id="UP000663846">
    <property type="component" value="Unassembled WGS sequence"/>
</dbReference>
<organism evidence="2 3">
    <name type="scientific">Rhizoctonia solani</name>
    <dbReference type="NCBI Taxonomy" id="456999"/>
    <lineage>
        <taxon>Eukaryota</taxon>
        <taxon>Fungi</taxon>
        <taxon>Dikarya</taxon>
        <taxon>Basidiomycota</taxon>
        <taxon>Agaricomycotina</taxon>
        <taxon>Agaricomycetes</taxon>
        <taxon>Cantharellales</taxon>
        <taxon>Ceratobasidiaceae</taxon>
        <taxon>Rhizoctonia</taxon>
    </lineage>
</organism>
<gene>
    <name evidence="2" type="ORF">RDB_LOCUS90181</name>
</gene>
<keyword evidence="1" id="KW-0812">Transmembrane</keyword>
<reference evidence="2" key="1">
    <citation type="submission" date="2021-01" db="EMBL/GenBank/DDBJ databases">
        <authorList>
            <person name="Kaushik A."/>
        </authorList>
    </citation>
    <scope>NUCLEOTIDE SEQUENCE</scope>
    <source>
        <strain evidence="2">AG1-1C</strain>
    </source>
</reference>
<dbReference type="AlphaFoldDB" id="A0A8H2XAR8"/>
<keyword evidence="1" id="KW-0472">Membrane</keyword>
<feature type="transmembrane region" description="Helical" evidence="1">
    <location>
        <begin position="102"/>
        <end position="119"/>
    </location>
</feature>
<keyword evidence="1" id="KW-1133">Transmembrane helix</keyword>
<evidence type="ECO:0000313" key="2">
    <source>
        <dbReference type="EMBL" id="CAE6422146.1"/>
    </source>
</evidence>
<proteinExistence type="predicted"/>
<comment type="caution">
    <text evidence="2">The sequence shown here is derived from an EMBL/GenBank/DDBJ whole genome shotgun (WGS) entry which is preliminary data.</text>
</comment>
<evidence type="ECO:0000256" key="1">
    <source>
        <dbReference type="SAM" id="Phobius"/>
    </source>
</evidence>
<accession>A0A8H2XAR8</accession>
<name>A0A8H2XAR8_9AGAM</name>
<evidence type="ECO:0000313" key="3">
    <source>
        <dbReference type="Proteomes" id="UP000663846"/>
    </source>
</evidence>
<sequence>MAYAQSANAELSDNLKKQLQELEGHIGGRNESIAQGNSHMESVYDQKIGQTLDATANACPPNAQAAGQGFRNAATRYQNSRTRADRSSILMKIITNVLKHKAMTFILMGAAALTIAALAPTGTQMINGIQYTGSTLDNGNGTHQFFYDTNYNGIVDSQVTIDNNTGVVVSSPDSLGFRDMLHAGFDTLISTLGF</sequence>
<dbReference type="EMBL" id="CAJMWS010000322">
    <property type="protein sequence ID" value="CAE6422146.1"/>
    <property type="molecule type" value="Genomic_DNA"/>
</dbReference>